<comment type="catalytic activity">
    <reaction evidence="5 6">
        <text>N(1)-(5-phospho-beta-D-ribosyl)glycinamide + (6R)-10-formyltetrahydrofolate = N(2)-formyl-N(1)-(5-phospho-beta-D-ribosyl)glycinamide + (6S)-5,6,7,8-tetrahydrofolate + H(+)</text>
        <dbReference type="Rhea" id="RHEA:15053"/>
        <dbReference type="ChEBI" id="CHEBI:15378"/>
        <dbReference type="ChEBI" id="CHEBI:57453"/>
        <dbReference type="ChEBI" id="CHEBI:143788"/>
        <dbReference type="ChEBI" id="CHEBI:147286"/>
        <dbReference type="ChEBI" id="CHEBI:195366"/>
        <dbReference type="EC" id="2.1.2.2"/>
    </reaction>
</comment>
<gene>
    <name evidence="6" type="primary">purN</name>
    <name evidence="8" type="ORF">HBA54_16870</name>
</gene>
<reference evidence="8" key="1">
    <citation type="submission" date="2020-03" db="EMBL/GenBank/DDBJ databases">
        <title>Genome of Pelagibius litoralis DSM 21314T.</title>
        <authorList>
            <person name="Wang G."/>
        </authorList>
    </citation>
    <scope>NUCLEOTIDE SEQUENCE</scope>
    <source>
        <strain evidence="8">DSM 21314</strain>
    </source>
</reference>
<keyword evidence="9" id="KW-1185">Reference proteome</keyword>
<evidence type="ECO:0000313" key="8">
    <source>
        <dbReference type="EMBL" id="NIA70282.1"/>
    </source>
</evidence>
<evidence type="ECO:0000313" key="9">
    <source>
        <dbReference type="Proteomes" id="UP000761264"/>
    </source>
</evidence>
<dbReference type="InterPro" id="IPR002376">
    <property type="entry name" value="Formyl_transf_N"/>
</dbReference>
<sequence>MKVAVLISGRGSNLRSLLEVAAQPGYPAEIVTVIANRPGAGGLDHAAAFGVSHQTIDHKDFPDRTAFETALTAALKAAGAEMICLAGFMRVLSSGFVRQWQDRIINIHPSLLPLFPGLDTHARALAAGVKLHGCSVHFVNEAVDGGAIIGQAAVPVLGGDDPDKLAARVLKAEHRLYPYCLRLLAEGRIRLIAGRVAIEADPDPGHSLLNPAPPA</sequence>
<accession>A0A967EZG7</accession>
<dbReference type="GO" id="GO:0005829">
    <property type="term" value="C:cytosol"/>
    <property type="evidence" value="ECO:0007669"/>
    <property type="project" value="TreeGrafter"/>
</dbReference>
<dbReference type="GO" id="GO:0006189">
    <property type="term" value="P:'de novo' IMP biosynthetic process"/>
    <property type="evidence" value="ECO:0007669"/>
    <property type="project" value="UniProtKB-UniRule"/>
</dbReference>
<proteinExistence type="inferred from homology"/>
<dbReference type="Gene3D" id="3.40.50.170">
    <property type="entry name" value="Formyl transferase, N-terminal domain"/>
    <property type="match status" value="1"/>
</dbReference>
<evidence type="ECO:0000256" key="6">
    <source>
        <dbReference type="HAMAP-Rule" id="MF_01930"/>
    </source>
</evidence>
<evidence type="ECO:0000256" key="4">
    <source>
        <dbReference type="ARBA" id="ARBA00038440"/>
    </source>
</evidence>
<keyword evidence="2 6" id="KW-0808">Transferase</keyword>
<dbReference type="CDD" id="cd08645">
    <property type="entry name" value="FMT_core_GART"/>
    <property type="match status" value="1"/>
</dbReference>
<dbReference type="EC" id="2.1.2.2" evidence="6"/>
<dbReference type="GO" id="GO:0004644">
    <property type="term" value="F:phosphoribosylglycinamide formyltransferase activity"/>
    <property type="evidence" value="ECO:0007669"/>
    <property type="project" value="UniProtKB-UniRule"/>
</dbReference>
<dbReference type="InterPro" id="IPR001555">
    <property type="entry name" value="GART_AS"/>
</dbReference>
<dbReference type="PANTHER" id="PTHR43369">
    <property type="entry name" value="PHOSPHORIBOSYLGLYCINAMIDE FORMYLTRANSFERASE"/>
    <property type="match status" value="1"/>
</dbReference>
<comment type="function">
    <text evidence="6">Catalyzes the transfer of a formyl group from 10-formyltetrahydrofolate to 5-phospho-ribosyl-glycinamide (GAR), producing 5-phospho-ribosyl-N-formylglycinamide (FGAR) and tetrahydrofolate.</text>
</comment>
<comment type="caution">
    <text evidence="8">The sequence shown here is derived from an EMBL/GenBank/DDBJ whole genome shotgun (WGS) entry which is preliminary data.</text>
</comment>
<evidence type="ECO:0000256" key="5">
    <source>
        <dbReference type="ARBA" id="ARBA00047664"/>
    </source>
</evidence>
<dbReference type="Proteomes" id="UP000761264">
    <property type="component" value="Unassembled WGS sequence"/>
</dbReference>
<protein>
    <recommendedName>
        <fullName evidence="6">Phosphoribosylglycinamide formyltransferase</fullName>
        <ecNumber evidence="6">2.1.2.2</ecNumber>
    </recommendedName>
    <alternativeName>
        <fullName evidence="6">5'-phosphoribosylglycinamide transformylase</fullName>
    </alternativeName>
    <alternativeName>
        <fullName evidence="6">GAR transformylase</fullName>
        <shortName evidence="6">GART</shortName>
    </alternativeName>
</protein>
<evidence type="ECO:0000256" key="3">
    <source>
        <dbReference type="ARBA" id="ARBA00022755"/>
    </source>
</evidence>
<evidence type="ECO:0000256" key="1">
    <source>
        <dbReference type="ARBA" id="ARBA00005054"/>
    </source>
</evidence>
<dbReference type="AlphaFoldDB" id="A0A967EZG7"/>
<feature type="site" description="Raises pKa of active site His" evidence="6">
    <location>
        <position position="144"/>
    </location>
</feature>
<dbReference type="PROSITE" id="PS00373">
    <property type="entry name" value="GART"/>
    <property type="match status" value="1"/>
</dbReference>
<dbReference type="PANTHER" id="PTHR43369:SF2">
    <property type="entry name" value="PHOSPHORIBOSYLGLYCINAMIDE FORMYLTRANSFERASE"/>
    <property type="match status" value="1"/>
</dbReference>
<feature type="binding site" evidence="6">
    <location>
        <position position="106"/>
    </location>
    <ligand>
        <name>(6R)-10-formyltetrahydrofolate</name>
        <dbReference type="ChEBI" id="CHEBI:195366"/>
    </ligand>
</feature>
<dbReference type="InterPro" id="IPR004607">
    <property type="entry name" value="GART"/>
</dbReference>
<comment type="similarity">
    <text evidence="4 6">Belongs to the GART family.</text>
</comment>
<dbReference type="Pfam" id="PF00551">
    <property type="entry name" value="Formyl_trans_N"/>
    <property type="match status" value="1"/>
</dbReference>
<evidence type="ECO:0000256" key="2">
    <source>
        <dbReference type="ARBA" id="ARBA00022679"/>
    </source>
</evidence>
<dbReference type="RefSeq" id="WP_167226724.1">
    <property type="nucleotide sequence ID" value="NZ_JAAQPH010000013.1"/>
</dbReference>
<evidence type="ECO:0000259" key="7">
    <source>
        <dbReference type="Pfam" id="PF00551"/>
    </source>
</evidence>
<dbReference type="HAMAP" id="MF_01930">
    <property type="entry name" value="PurN"/>
    <property type="match status" value="1"/>
</dbReference>
<feature type="domain" description="Formyl transferase N-terminal" evidence="7">
    <location>
        <begin position="1"/>
        <end position="179"/>
    </location>
</feature>
<comment type="pathway">
    <text evidence="1 6">Purine metabolism; IMP biosynthesis via de novo pathway; N(2)-formyl-N(1)-(5-phospho-D-ribosyl)glycinamide from N(1)-(5-phospho-D-ribosyl)glycinamide (10-formyl THF route): step 1/1.</text>
</comment>
<dbReference type="SUPFAM" id="SSF53328">
    <property type="entry name" value="Formyltransferase"/>
    <property type="match status" value="1"/>
</dbReference>
<name>A0A967EZG7_9PROT</name>
<dbReference type="EMBL" id="JAAQPH010000013">
    <property type="protein sequence ID" value="NIA70282.1"/>
    <property type="molecule type" value="Genomic_DNA"/>
</dbReference>
<dbReference type="InterPro" id="IPR036477">
    <property type="entry name" value="Formyl_transf_N_sf"/>
</dbReference>
<dbReference type="NCBIfam" id="TIGR00639">
    <property type="entry name" value="PurN"/>
    <property type="match status" value="1"/>
</dbReference>
<feature type="active site" description="Proton donor" evidence="6">
    <location>
        <position position="108"/>
    </location>
</feature>
<feature type="binding site" evidence="6">
    <location>
        <begin position="11"/>
        <end position="13"/>
    </location>
    <ligand>
        <name>N(1)-(5-phospho-beta-D-ribosyl)glycinamide</name>
        <dbReference type="ChEBI" id="CHEBI:143788"/>
    </ligand>
</feature>
<comment type="caution">
    <text evidence="6">Lacks conserved residue(s) required for the propagation of feature annotation.</text>
</comment>
<keyword evidence="3 6" id="KW-0658">Purine biosynthesis</keyword>
<feature type="binding site" evidence="6">
    <location>
        <position position="64"/>
    </location>
    <ligand>
        <name>(6R)-10-formyltetrahydrofolate</name>
        <dbReference type="ChEBI" id="CHEBI:195366"/>
    </ligand>
</feature>
<organism evidence="8 9">
    <name type="scientific">Pelagibius litoralis</name>
    <dbReference type="NCBI Taxonomy" id="374515"/>
    <lineage>
        <taxon>Bacteria</taxon>
        <taxon>Pseudomonadati</taxon>
        <taxon>Pseudomonadota</taxon>
        <taxon>Alphaproteobacteria</taxon>
        <taxon>Rhodospirillales</taxon>
        <taxon>Rhodovibrionaceae</taxon>
        <taxon>Pelagibius</taxon>
    </lineage>
</organism>